<dbReference type="AlphaFoldDB" id="A0A4P5P8F7"/>
<comment type="caution">
    <text evidence="1">The sequence shown here is derived from an EMBL/GenBank/DDBJ whole genome shotgun (WGS) entry which is preliminary data.</text>
</comment>
<dbReference type="Proteomes" id="UP000290567">
    <property type="component" value="Unassembled WGS sequence"/>
</dbReference>
<dbReference type="EMBL" id="BJCC01000003">
    <property type="protein sequence ID" value="GCF92501.1"/>
    <property type="molecule type" value="Genomic_DNA"/>
</dbReference>
<keyword evidence="2" id="KW-1185">Reference proteome</keyword>
<gene>
    <name evidence="1" type="ORF">NRIC_03920</name>
</gene>
<protein>
    <submittedName>
        <fullName evidence="1">Uncharacterized protein</fullName>
    </submittedName>
</protein>
<proteinExistence type="predicted"/>
<evidence type="ECO:0000313" key="2">
    <source>
        <dbReference type="Proteomes" id="UP000290567"/>
    </source>
</evidence>
<evidence type="ECO:0000313" key="1">
    <source>
        <dbReference type="EMBL" id="GCF92501.1"/>
    </source>
</evidence>
<reference evidence="2" key="1">
    <citation type="submission" date="2019-02" db="EMBL/GenBank/DDBJ databases">
        <title>Draft genome sequence of Enterococcus sp. Gos25-1.</title>
        <authorList>
            <person name="Tanaka N."/>
            <person name="Shiwa Y."/>
            <person name="Fujita N."/>
        </authorList>
    </citation>
    <scope>NUCLEOTIDE SEQUENCE [LARGE SCALE GENOMIC DNA]</scope>
    <source>
        <strain evidence="2">Gos25-1</strain>
    </source>
</reference>
<accession>A0A4P5P8F7</accession>
<dbReference type="RefSeq" id="WP_175579974.1">
    <property type="nucleotide sequence ID" value="NZ_BJCC01000003.1"/>
</dbReference>
<name>A0A4P5P8F7_9ENTE</name>
<organism evidence="1 2">
    <name type="scientific">Enterococcus florum</name>
    <dbReference type="NCBI Taxonomy" id="2480627"/>
    <lineage>
        <taxon>Bacteria</taxon>
        <taxon>Bacillati</taxon>
        <taxon>Bacillota</taxon>
        <taxon>Bacilli</taxon>
        <taxon>Lactobacillales</taxon>
        <taxon>Enterococcaceae</taxon>
        <taxon>Enterococcus</taxon>
    </lineage>
</organism>
<sequence>MTKEEKKNVAAAAGANVDKAAFVQRKLKVMNQKGTAVHQRNATRVVENNK</sequence>